<dbReference type="PANTHER" id="PTHR48022:SF73">
    <property type="entry name" value="METABOLITE TRANSPORT PROTEIN YDL199C-RELATED"/>
    <property type="match status" value="1"/>
</dbReference>
<evidence type="ECO:0000313" key="13">
    <source>
        <dbReference type="Proteomes" id="UP001148299"/>
    </source>
</evidence>
<organism evidence="12 13">
    <name type="scientific">Penicillium brevicompactum</name>
    <dbReference type="NCBI Taxonomy" id="5074"/>
    <lineage>
        <taxon>Eukaryota</taxon>
        <taxon>Fungi</taxon>
        <taxon>Dikarya</taxon>
        <taxon>Ascomycota</taxon>
        <taxon>Pezizomycotina</taxon>
        <taxon>Eurotiomycetes</taxon>
        <taxon>Eurotiomycetidae</taxon>
        <taxon>Eurotiales</taxon>
        <taxon>Aspergillaceae</taxon>
        <taxon>Penicillium</taxon>
    </lineage>
</organism>
<evidence type="ECO:0000256" key="7">
    <source>
        <dbReference type="ARBA" id="ARBA00023136"/>
    </source>
</evidence>
<dbReference type="PROSITE" id="PS50920">
    <property type="entry name" value="SOLCAR"/>
    <property type="match status" value="1"/>
</dbReference>
<feature type="compositionally biased region" description="Basic residues" evidence="9">
    <location>
        <begin position="464"/>
        <end position="473"/>
    </location>
</feature>
<evidence type="ECO:0000256" key="4">
    <source>
        <dbReference type="ARBA" id="ARBA00022692"/>
    </source>
</evidence>
<evidence type="ECO:0000256" key="9">
    <source>
        <dbReference type="SAM" id="MobiDB-lite"/>
    </source>
</evidence>
<dbReference type="InterPro" id="IPR003663">
    <property type="entry name" value="Sugar/inositol_transpt"/>
</dbReference>
<feature type="transmembrane region" description="Helical" evidence="10">
    <location>
        <begin position="948"/>
        <end position="967"/>
    </location>
</feature>
<feature type="transmembrane region" description="Helical" evidence="10">
    <location>
        <begin position="823"/>
        <end position="844"/>
    </location>
</feature>
<keyword evidence="3" id="KW-0813">Transport</keyword>
<evidence type="ECO:0000259" key="11">
    <source>
        <dbReference type="PROSITE" id="PS50850"/>
    </source>
</evidence>
<dbReference type="InterPro" id="IPR023395">
    <property type="entry name" value="MCP_dom_sf"/>
</dbReference>
<dbReference type="Proteomes" id="UP001148299">
    <property type="component" value="Unassembled WGS sequence"/>
</dbReference>
<keyword evidence="5" id="KW-0496">Mitochondrion</keyword>
<feature type="region of interest" description="Disordered" evidence="9">
    <location>
        <begin position="1021"/>
        <end position="1091"/>
    </location>
</feature>
<dbReference type="GO" id="GO:0005351">
    <property type="term" value="F:carbohydrate:proton symporter activity"/>
    <property type="evidence" value="ECO:0007669"/>
    <property type="project" value="TreeGrafter"/>
</dbReference>
<keyword evidence="6 10" id="KW-1133">Transmembrane helix</keyword>
<dbReference type="SUPFAM" id="SSF103473">
    <property type="entry name" value="MFS general substrate transporter"/>
    <property type="match status" value="1"/>
</dbReference>
<feature type="repeat" description="Solcar" evidence="8">
    <location>
        <begin position="138"/>
        <end position="225"/>
    </location>
</feature>
<feature type="transmembrane region" description="Helical" evidence="10">
    <location>
        <begin position="635"/>
        <end position="655"/>
    </location>
</feature>
<feature type="region of interest" description="Disordered" evidence="9">
    <location>
        <begin position="460"/>
        <end position="498"/>
    </location>
</feature>
<dbReference type="InterPro" id="IPR020846">
    <property type="entry name" value="MFS_dom"/>
</dbReference>
<reference evidence="12" key="1">
    <citation type="submission" date="2022-12" db="EMBL/GenBank/DDBJ databases">
        <authorList>
            <person name="Petersen C."/>
        </authorList>
    </citation>
    <scope>NUCLEOTIDE SEQUENCE</scope>
    <source>
        <strain evidence="12">IBT 35675</strain>
    </source>
</reference>
<dbReference type="Gene3D" id="1.50.40.10">
    <property type="entry name" value="Mitochondrial carrier domain"/>
    <property type="match status" value="1"/>
</dbReference>
<dbReference type="InterPro" id="IPR050360">
    <property type="entry name" value="MFS_Sugar_Transporters"/>
</dbReference>
<comment type="caution">
    <text evidence="12">The sequence shown here is derived from an EMBL/GenBank/DDBJ whole genome shotgun (WGS) entry which is preliminary data.</text>
</comment>
<dbReference type="InterPro" id="IPR005828">
    <property type="entry name" value="MFS_sugar_transport-like"/>
</dbReference>
<comment type="similarity">
    <text evidence="2">Belongs to the major facilitator superfamily. Sugar transporter (TC 2.A.1.1) family.</text>
</comment>
<feature type="compositionally biased region" description="Low complexity" evidence="9">
    <location>
        <begin position="416"/>
        <end position="428"/>
    </location>
</feature>
<dbReference type="Pfam" id="PF00153">
    <property type="entry name" value="Mito_carr"/>
    <property type="match status" value="1"/>
</dbReference>
<dbReference type="InterPro" id="IPR018108">
    <property type="entry name" value="MCP_transmembrane"/>
</dbReference>
<feature type="compositionally biased region" description="Low complexity" evidence="9">
    <location>
        <begin position="388"/>
        <end position="397"/>
    </location>
</feature>
<evidence type="ECO:0000256" key="1">
    <source>
        <dbReference type="ARBA" id="ARBA00004141"/>
    </source>
</evidence>
<dbReference type="PROSITE" id="PS00217">
    <property type="entry name" value="SUGAR_TRANSPORT_2"/>
    <property type="match status" value="1"/>
</dbReference>
<protein>
    <submittedName>
        <fullName evidence="12">Mitochondrial substrate/solute carrier</fullName>
    </submittedName>
</protein>
<evidence type="ECO:0000313" key="12">
    <source>
        <dbReference type="EMBL" id="KAJ5353651.1"/>
    </source>
</evidence>
<evidence type="ECO:0000256" key="6">
    <source>
        <dbReference type="ARBA" id="ARBA00022989"/>
    </source>
</evidence>
<dbReference type="Gene3D" id="1.20.1250.20">
    <property type="entry name" value="MFS general substrate transporter like domains"/>
    <property type="match status" value="1"/>
</dbReference>
<dbReference type="Pfam" id="PF00083">
    <property type="entry name" value="Sugar_tr"/>
    <property type="match status" value="1"/>
</dbReference>
<dbReference type="PRINTS" id="PR00171">
    <property type="entry name" value="SUGRTRNSPORT"/>
</dbReference>
<feature type="transmembrane region" description="Helical" evidence="10">
    <location>
        <begin position="578"/>
        <end position="598"/>
    </location>
</feature>
<feature type="transmembrane region" description="Helical" evidence="10">
    <location>
        <begin position="853"/>
        <end position="873"/>
    </location>
</feature>
<accession>A0A9W9UT08</accession>
<feature type="compositionally biased region" description="Basic and acidic residues" evidence="9">
    <location>
        <begin position="405"/>
        <end position="415"/>
    </location>
</feature>
<dbReference type="PROSITE" id="PS50850">
    <property type="entry name" value="MFS"/>
    <property type="match status" value="1"/>
</dbReference>
<feature type="transmembrane region" description="Helical" evidence="10">
    <location>
        <begin position="787"/>
        <end position="811"/>
    </location>
</feature>
<feature type="domain" description="Major facilitator superfamily (MFS) profile" evidence="11">
    <location>
        <begin position="535"/>
        <end position="971"/>
    </location>
</feature>
<evidence type="ECO:0000256" key="8">
    <source>
        <dbReference type="PROSITE-ProRule" id="PRU00282"/>
    </source>
</evidence>
<comment type="subcellular location">
    <subcellularLocation>
        <location evidence="1">Membrane</location>
        <topology evidence="1">Multi-pass membrane protein</topology>
    </subcellularLocation>
</comment>
<dbReference type="EMBL" id="JAPZBR010000005">
    <property type="protein sequence ID" value="KAJ5353651.1"/>
    <property type="molecule type" value="Genomic_DNA"/>
</dbReference>
<gene>
    <name evidence="12" type="ORF">N7541_006215</name>
</gene>
<dbReference type="GO" id="GO:0016020">
    <property type="term" value="C:membrane"/>
    <property type="evidence" value="ECO:0007669"/>
    <property type="project" value="UniProtKB-SubCell"/>
</dbReference>
<keyword evidence="13" id="KW-1185">Reference proteome</keyword>
<dbReference type="FunFam" id="1.20.1250.20:FF:000119">
    <property type="entry name" value="MFS monosaccharide transporter, putative"/>
    <property type="match status" value="1"/>
</dbReference>
<reference evidence="12" key="2">
    <citation type="journal article" date="2023" name="IMA Fungus">
        <title>Comparative genomic study of the Penicillium genus elucidates a diverse pangenome and 15 lateral gene transfer events.</title>
        <authorList>
            <person name="Petersen C."/>
            <person name="Sorensen T."/>
            <person name="Nielsen M.R."/>
            <person name="Sondergaard T.E."/>
            <person name="Sorensen J.L."/>
            <person name="Fitzpatrick D.A."/>
            <person name="Frisvad J.C."/>
            <person name="Nielsen K.L."/>
        </authorList>
    </citation>
    <scope>NUCLEOTIDE SEQUENCE</scope>
    <source>
        <strain evidence="12">IBT 35675</strain>
    </source>
</reference>
<feature type="transmembrane region" description="Helical" evidence="10">
    <location>
        <begin position="703"/>
        <end position="721"/>
    </location>
</feature>
<dbReference type="InterPro" id="IPR036259">
    <property type="entry name" value="MFS_trans_sf"/>
</dbReference>
<dbReference type="SUPFAM" id="SSF103506">
    <property type="entry name" value="Mitochondrial carrier"/>
    <property type="match status" value="1"/>
</dbReference>
<dbReference type="AlphaFoldDB" id="A0A9W9UT08"/>
<evidence type="ECO:0000256" key="2">
    <source>
        <dbReference type="ARBA" id="ARBA00010992"/>
    </source>
</evidence>
<dbReference type="NCBIfam" id="TIGR00879">
    <property type="entry name" value="SP"/>
    <property type="match status" value="1"/>
</dbReference>
<keyword evidence="7 8" id="KW-0472">Membrane</keyword>
<sequence>MTSIAPILLEPHLGELGNTKRKPRSDAATGVSAAGVRALSAQMVAFYFRAPIKAFFRTRVEAVNPRVADGKWSLHTTTPGLLLHAVRTYGWRFIPNQVLPPLMANAGVGAVLYTSYLQVLGTLHEPVSQGAKRVWPPAPPSATFTAGFTAGTIQSIIAAPLDALQVRLQTSDMLEGQYRSMWHYGHQKLKQIGLRGVFAGWSLSFLRDSLGYAVFFSSFEYIKSQSYYSFVTWYYGSLQANRVDLLASSEVSDRGVPLIKPHYALEPCFLMMAGVVASIAQQTIQHPLSIIQDLHLGRLEYLDHQASLTPSRQRMMQLYYHAYQETFKRCKRKAARVGGWRPWLFRGFLGTAIRQVPSTSAGLVIFELKDLQEPRISRAPQPVTAIIPSSSSASHIPLRSLQPHPDVRDSSEKGSRPSSRSSARSAESGFSIWSDTGDLAEQSAVDDPLHQHLDSAERELLGRSGRRKPKHVHYSAGSGQHRPELDIEKIPIPNPPPRKISRAERVLAVIMTPRNGSNAQHLGLVGKPLLHVYFTSVFVSLGVFLFGYDQGVMSGIITLVSSPPGKTPSDYFNQPSRATIGTVVAVLEVGAFISSLLVGRVGDVIGRRRTILYGSMVFFIGGALQTFANGIPMMMVGRVIAGLGVGALSTIVPVYQSEISPPHNRGKLACIEFTGNIAGYATSVWVDYFCSFIDNDYSWRLPLLFQCVMGALLGFGSLIICESPRWLLDNDHDEEGMVVIANLYGEGDLLNDKARQEYREIKMNVLVQRQEGERSYSDMFRRYRKRVLIAMSAQALAQLNGINVISYYAPLVFESAGWVGRDAILMTGINGISYLLSTIPPWYLVDGWGRRPILLWGAVAMIISLSLISYFIYIEIPATPTLTVIFVMVYNAAFGASWGPIPWLYPPEILPLSIRAKGASLSTASNWAFNWLVGEVTPVLQAAIKWRLYLVHAFFCACSFVIVYFLYPETSGVRLEDMNMLFGDASTAMPTPATQGERGSLIGAGSPVPSLDLRRPYGQFGTDSSIPGLDIDPPSLSPDRISKRGRSDSQQSGARREGLGGWISGMVNRKAAGPGASNQYRRLEQGEEDEG</sequence>
<evidence type="ECO:0000256" key="3">
    <source>
        <dbReference type="ARBA" id="ARBA00022448"/>
    </source>
</evidence>
<dbReference type="InterPro" id="IPR005829">
    <property type="entry name" value="Sugar_transporter_CS"/>
</dbReference>
<feature type="transmembrane region" description="Helical" evidence="10">
    <location>
        <begin position="885"/>
        <end position="905"/>
    </location>
</feature>
<evidence type="ECO:0000256" key="10">
    <source>
        <dbReference type="SAM" id="Phobius"/>
    </source>
</evidence>
<keyword evidence="4 8" id="KW-0812">Transmembrane</keyword>
<feature type="region of interest" description="Disordered" evidence="9">
    <location>
        <begin position="388"/>
        <end position="428"/>
    </location>
</feature>
<dbReference type="PANTHER" id="PTHR48022">
    <property type="entry name" value="PLASTIDIC GLUCOSE TRANSPORTER 4"/>
    <property type="match status" value="1"/>
</dbReference>
<feature type="region of interest" description="Disordered" evidence="9">
    <location>
        <begin position="989"/>
        <end position="1009"/>
    </location>
</feature>
<keyword evidence="5" id="KW-0999">Mitochondrion inner membrane</keyword>
<evidence type="ECO:0000256" key="5">
    <source>
        <dbReference type="ARBA" id="ARBA00022792"/>
    </source>
</evidence>
<name>A0A9W9UT08_PENBR</name>
<feature type="transmembrane region" description="Helical" evidence="10">
    <location>
        <begin position="610"/>
        <end position="628"/>
    </location>
</feature>
<proteinExistence type="inferred from homology"/>